<dbReference type="PANTHER" id="PTHR23517">
    <property type="entry name" value="RESISTANCE PROTEIN MDTM, PUTATIVE-RELATED-RELATED"/>
    <property type="match status" value="1"/>
</dbReference>
<keyword evidence="2" id="KW-0813">Transport</keyword>
<dbReference type="PROSITE" id="PS50850">
    <property type="entry name" value="MFS"/>
    <property type="match status" value="1"/>
</dbReference>
<dbReference type="GO" id="GO:0005886">
    <property type="term" value="C:plasma membrane"/>
    <property type="evidence" value="ECO:0007669"/>
    <property type="project" value="UniProtKB-SubCell"/>
</dbReference>
<dbReference type="Proteomes" id="UP000181985">
    <property type="component" value="Chromosome"/>
</dbReference>
<sequence>MRKVSGLLLATERRAITGLAGLYATRMLGLFMVLPVLALYADDLKGATPLLVGLALGIYGLTQAVLQIPFGLLSDRIGRKPVIAAGLLLFMLGSLVAAQSDSIAGVILGRCLQGSGAVAAAIMALLADQTREQVRTAAMATIGLSIGVAFAVAMVLGPWLAADHGLSGVFWFTAALAALGLVVLWKLVPPAPRRVRHRDVGMDRDQLRGILTRRDLWRMDLSIFSLHLVLMAIFVAVPFRLVDAGIPVERHGLTYLAVMLLAFVAMVPLVIIAEKRRRMKTMCLSAITGITLSLFGLAGLGEGIWGLFGWLLLFFIAFNLLEATLPSMLSKLAPAGAKGTAMGIYSTSQFMGAFLGGVLGGWLSQQWGLSAVFIGCGLLGLAWLAGMAGMVPPRHLSSEVVALDDSEQDDALESLMARFADVAGVEDVLVVPEERLAYLKVDRQRLDEQALSRLTGAGNPHSGA</sequence>
<feature type="transmembrane region" description="Helical" evidence="7">
    <location>
        <begin position="47"/>
        <end position="70"/>
    </location>
</feature>
<dbReference type="InterPro" id="IPR020846">
    <property type="entry name" value="MFS_dom"/>
</dbReference>
<evidence type="ECO:0000256" key="1">
    <source>
        <dbReference type="ARBA" id="ARBA00004651"/>
    </source>
</evidence>
<evidence type="ECO:0000313" key="9">
    <source>
        <dbReference type="EMBL" id="APE31099.1"/>
    </source>
</evidence>
<dbReference type="SUPFAM" id="SSF103473">
    <property type="entry name" value="MFS general substrate transporter"/>
    <property type="match status" value="1"/>
</dbReference>
<feature type="transmembrane region" description="Helical" evidence="7">
    <location>
        <begin position="253"/>
        <end position="272"/>
    </location>
</feature>
<feature type="transmembrane region" description="Helical" evidence="7">
    <location>
        <begin position="20"/>
        <end position="41"/>
    </location>
</feature>
<feature type="transmembrane region" description="Helical" evidence="7">
    <location>
        <begin position="138"/>
        <end position="162"/>
    </location>
</feature>
<feature type="transmembrane region" description="Helical" evidence="7">
    <location>
        <begin position="342"/>
        <end position="363"/>
    </location>
</feature>
<evidence type="ECO:0000256" key="7">
    <source>
        <dbReference type="SAM" id="Phobius"/>
    </source>
</evidence>
<name>A0A1J0VGD2_9GAMM</name>
<dbReference type="PANTHER" id="PTHR23517:SF2">
    <property type="entry name" value="MULTIDRUG RESISTANCE PROTEIN MDTH"/>
    <property type="match status" value="1"/>
</dbReference>
<keyword evidence="10" id="KW-1185">Reference proteome</keyword>
<dbReference type="GO" id="GO:0022857">
    <property type="term" value="F:transmembrane transporter activity"/>
    <property type="evidence" value="ECO:0007669"/>
    <property type="project" value="InterPro"/>
</dbReference>
<accession>A0A1J0VGD2</accession>
<feature type="transmembrane region" description="Helical" evidence="7">
    <location>
        <begin position="106"/>
        <end position="126"/>
    </location>
</feature>
<keyword evidence="5 7" id="KW-1133">Transmembrane helix</keyword>
<comment type="subcellular location">
    <subcellularLocation>
        <location evidence="1">Cell membrane</location>
        <topology evidence="1">Multi-pass membrane protein</topology>
    </subcellularLocation>
</comment>
<dbReference type="RefSeq" id="WP_071943851.1">
    <property type="nucleotide sequence ID" value="NZ_CP018139.1"/>
</dbReference>
<feature type="transmembrane region" description="Helical" evidence="7">
    <location>
        <begin position="221"/>
        <end position="241"/>
    </location>
</feature>
<evidence type="ECO:0000313" key="10">
    <source>
        <dbReference type="Proteomes" id="UP000181985"/>
    </source>
</evidence>
<proteinExistence type="predicted"/>
<feature type="transmembrane region" description="Helical" evidence="7">
    <location>
        <begin position="82"/>
        <end position="100"/>
    </location>
</feature>
<dbReference type="EMBL" id="CP018139">
    <property type="protein sequence ID" value="APE31099.1"/>
    <property type="molecule type" value="Genomic_DNA"/>
</dbReference>
<keyword evidence="6 7" id="KW-0472">Membrane</keyword>
<keyword evidence="3" id="KW-1003">Cell membrane</keyword>
<dbReference type="Gene3D" id="3.30.70.100">
    <property type="match status" value="1"/>
</dbReference>
<reference evidence="10" key="1">
    <citation type="submission" date="2016-11" db="EMBL/GenBank/DDBJ databases">
        <title>Halolamina sediminis sp. nov., an extremely halophilic archaeon isolated from solar salt.</title>
        <authorList>
            <person name="Koh H.-W."/>
            <person name="Rani S."/>
            <person name="Park S.-J."/>
        </authorList>
    </citation>
    <scope>NUCLEOTIDE SEQUENCE [LARGE SCALE GENOMIC DNA]</scope>
    <source>
        <strain evidence="10">Hb3</strain>
    </source>
</reference>
<evidence type="ECO:0000256" key="6">
    <source>
        <dbReference type="ARBA" id="ARBA00023136"/>
    </source>
</evidence>
<dbReference type="KEGG" id="hsi:BOX17_09125"/>
<feature type="transmembrane region" description="Helical" evidence="7">
    <location>
        <begin position="369"/>
        <end position="391"/>
    </location>
</feature>
<evidence type="ECO:0000256" key="3">
    <source>
        <dbReference type="ARBA" id="ARBA00022475"/>
    </source>
</evidence>
<feature type="transmembrane region" description="Helical" evidence="7">
    <location>
        <begin position="304"/>
        <end position="321"/>
    </location>
</feature>
<feature type="transmembrane region" description="Helical" evidence="7">
    <location>
        <begin position="168"/>
        <end position="188"/>
    </location>
</feature>
<dbReference type="OrthoDB" id="9764259at2"/>
<dbReference type="InterPro" id="IPR050171">
    <property type="entry name" value="MFS_Transporters"/>
</dbReference>
<evidence type="ECO:0000256" key="5">
    <source>
        <dbReference type="ARBA" id="ARBA00022989"/>
    </source>
</evidence>
<evidence type="ECO:0000259" key="8">
    <source>
        <dbReference type="PROSITE" id="PS50850"/>
    </source>
</evidence>
<evidence type="ECO:0000256" key="4">
    <source>
        <dbReference type="ARBA" id="ARBA00022692"/>
    </source>
</evidence>
<dbReference type="AlphaFoldDB" id="A0A1J0VGD2"/>
<protein>
    <submittedName>
        <fullName evidence="9">MFS transporter</fullName>
    </submittedName>
</protein>
<feature type="domain" description="Major facilitator superfamily (MFS) profile" evidence="8">
    <location>
        <begin position="1"/>
        <end position="395"/>
    </location>
</feature>
<evidence type="ECO:0000256" key="2">
    <source>
        <dbReference type="ARBA" id="ARBA00022448"/>
    </source>
</evidence>
<gene>
    <name evidence="9" type="ORF">BOX17_09125</name>
</gene>
<organism evidence="9 10">
    <name type="scientific">Halomonas aestuarii</name>
    <dbReference type="NCBI Taxonomy" id="1897729"/>
    <lineage>
        <taxon>Bacteria</taxon>
        <taxon>Pseudomonadati</taxon>
        <taxon>Pseudomonadota</taxon>
        <taxon>Gammaproteobacteria</taxon>
        <taxon>Oceanospirillales</taxon>
        <taxon>Halomonadaceae</taxon>
        <taxon>Halomonas</taxon>
    </lineage>
</organism>
<dbReference type="InterPro" id="IPR036259">
    <property type="entry name" value="MFS_trans_sf"/>
</dbReference>
<dbReference type="InterPro" id="IPR011701">
    <property type="entry name" value="MFS"/>
</dbReference>
<dbReference type="CDD" id="cd17472">
    <property type="entry name" value="MFS_YajR_like"/>
    <property type="match status" value="1"/>
</dbReference>
<dbReference type="Pfam" id="PF07690">
    <property type="entry name" value="MFS_1"/>
    <property type="match status" value="1"/>
</dbReference>
<dbReference type="Gene3D" id="1.20.1250.20">
    <property type="entry name" value="MFS general substrate transporter like domains"/>
    <property type="match status" value="1"/>
</dbReference>
<keyword evidence="4 7" id="KW-0812">Transmembrane</keyword>